<feature type="transmembrane region" description="Helical" evidence="6">
    <location>
        <begin position="171"/>
        <end position="198"/>
    </location>
</feature>
<feature type="transmembrane region" description="Helical" evidence="6">
    <location>
        <begin position="234"/>
        <end position="254"/>
    </location>
</feature>
<evidence type="ECO:0000256" key="5">
    <source>
        <dbReference type="ARBA" id="ARBA00023136"/>
    </source>
</evidence>
<feature type="transmembrane region" description="Helical" evidence="6">
    <location>
        <begin position="101"/>
        <end position="119"/>
    </location>
</feature>
<name>A0ABQ3MYR2_9BACI</name>
<dbReference type="PANTHER" id="PTHR43701">
    <property type="entry name" value="MEMBRANE TRANSPORTER PROTEIN MJ0441-RELATED"/>
    <property type="match status" value="1"/>
</dbReference>
<evidence type="ECO:0000256" key="2">
    <source>
        <dbReference type="ARBA" id="ARBA00009142"/>
    </source>
</evidence>
<evidence type="ECO:0000256" key="1">
    <source>
        <dbReference type="ARBA" id="ARBA00004141"/>
    </source>
</evidence>
<sequence length="279" mass="29895">MDITTGMLLSLIGILSGAYGSIVGAGGGFIFVPALLLIYNLDPVVASGTGLIIVLVNSLSGVIGYGKQKRIQYRTGLMLAIGAIPGSLIGVWLLQIYSSRLFYIVFASLLVLLGFFLFAKNSPFAKEKKGRMPVMAREGELNTVKLDGNPSITDGSGGENTKLEPKWIIPLGLLMGVLSSYLGIGGGWLLVPILIYFFKVSTHFATATSIFSLCLYTSVGVISQIIYGNIDWEIVLWGGFGVIIGAQLGVFLSQKIPGRVIVQMLSVLLVAIGFRMFFN</sequence>
<dbReference type="InterPro" id="IPR051598">
    <property type="entry name" value="TSUP/Inactive_protease-like"/>
</dbReference>
<keyword evidence="5 6" id="KW-0472">Membrane</keyword>
<dbReference type="InterPro" id="IPR002781">
    <property type="entry name" value="TM_pro_TauE-like"/>
</dbReference>
<comment type="similarity">
    <text evidence="2 6">Belongs to the 4-toluene sulfonate uptake permease (TSUP) (TC 2.A.102) family.</text>
</comment>
<protein>
    <recommendedName>
        <fullName evidence="6">Probable membrane transporter protein</fullName>
    </recommendedName>
</protein>
<keyword evidence="6" id="KW-1003">Cell membrane</keyword>
<feature type="transmembrane region" description="Helical" evidence="6">
    <location>
        <begin position="12"/>
        <end position="38"/>
    </location>
</feature>
<dbReference type="EMBL" id="BNDS01000003">
    <property type="protein sequence ID" value="GHH97562.1"/>
    <property type="molecule type" value="Genomic_DNA"/>
</dbReference>
<proteinExistence type="inferred from homology"/>
<comment type="subcellular location">
    <subcellularLocation>
        <location evidence="6">Cell membrane</location>
        <topology evidence="6">Multi-pass membrane protein</topology>
    </subcellularLocation>
    <subcellularLocation>
        <location evidence="1">Membrane</location>
        <topology evidence="1">Multi-pass membrane protein</topology>
    </subcellularLocation>
</comment>
<keyword evidence="8" id="KW-1185">Reference proteome</keyword>
<comment type="caution">
    <text evidence="7">The sequence shown here is derived from an EMBL/GenBank/DDBJ whole genome shotgun (WGS) entry which is preliminary data.</text>
</comment>
<feature type="transmembrane region" description="Helical" evidence="6">
    <location>
        <begin position="44"/>
        <end position="65"/>
    </location>
</feature>
<keyword evidence="4 6" id="KW-1133">Transmembrane helix</keyword>
<dbReference type="PANTHER" id="PTHR43701:SF2">
    <property type="entry name" value="MEMBRANE TRANSPORTER PROTEIN YJNA-RELATED"/>
    <property type="match status" value="1"/>
</dbReference>
<evidence type="ECO:0000256" key="4">
    <source>
        <dbReference type="ARBA" id="ARBA00022989"/>
    </source>
</evidence>
<dbReference type="RefSeq" id="WP_191270528.1">
    <property type="nucleotide sequence ID" value="NZ_BNDS01000003.1"/>
</dbReference>
<evidence type="ECO:0000313" key="7">
    <source>
        <dbReference type="EMBL" id="GHH97562.1"/>
    </source>
</evidence>
<dbReference type="Pfam" id="PF01925">
    <property type="entry name" value="TauE"/>
    <property type="match status" value="1"/>
</dbReference>
<keyword evidence="3 6" id="KW-0812">Transmembrane</keyword>
<dbReference type="Proteomes" id="UP000637074">
    <property type="component" value="Unassembled WGS sequence"/>
</dbReference>
<feature type="transmembrane region" description="Helical" evidence="6">
    <location>
        <begin position="77"/>
        <end position="95"/>
    </location>
</feature>
<organism evidence="7 8">
    <name type="scientific">Neobacillus kokaensis</name>
    <dbReference type="NCBI Taxonomy" id="2759023"/>
    <lineage>
        <taxon>Bacteria</taxon>
        <taxon>Bacillati</taxon>
        <taxon>Bacillota</taxon>
        <taxon>Bacilli</taxon>
        <taxon>Bacillales</taxon>
        <taxon>Bacillaceae</taxon>
        <taxon>Neobacillus</taxon>
    </lineage>
</organism>
<evidence type="ECO:0000313" key="8">
    <source>
        <dbReference type="Proteomes" id="UP000637074"/>
    </source>
</evidence>
<feature type="transmembrane region" description="Helical" evidence="6">
    <location>
        <begin position="260"/>
        <end position="278"/>
    </location>
</feature>
<gene>
    <name evidence="7" type="ORF">AM1BK_11050</name>
</gene>
<evidence type="ECO:0000256" key="6">
    <source>
        <dbReference type="RuleBase" id="RU363041"/>
    </source>
</evidence>
<reference evidence="7 8" key="1">
    <citation type="journal article" date="2022" name="Int. J. Syst. Evol. Microbiol.">
        <title>Neobacillus kokaensis sp. nov., isolated from soil.</title>
        <authorList>
            <person name="Yuki K."/>
            <person name="Matsubara H."/>
            <person name="Yamaguchi S."/>
        </authorList>
    </citation>
    <scope>NUCLEOTIDE SEQUENCE [LARGE SCALE GENOMIC DNA]</scope>
    <source>
        <strain evidence="7 8">LOB 377</strain>
    </source>
</reference>
<feature type="transmembrane region" description="Helical" evidence="6">
    <location>
        <begin position="204"/>
        <end position="227"/>
    </location>
</feature>
<accession>A0ABQ3MYR2</accession>
<evidence type="ECO:0000256" key="3">
    <source>
        <dbReference type="ARBA" id="ARBA00022692"/>
    </source>
</evidence>